<dbReference type="Pfam" id="PF13514">
    <property type="entry name" value="AAA_27"/>
    <property type="match status" value="1"/>
</dbReference>
<dbReference type="PANTHER" id="PTHR41259:SF1">
    <property type="entry name" value="DOUBLE-STRAND BREAK REPAIR RAD50 ATPASE, PUTATIVE-RELATED"/>
    <property type="match status" value="1"/>
</dbReference>
<dbReference type="PANTHER" id="PTHR41259">
    <property type="entry name" value="DOUBLE-STRAND BREAK REPAIR RAD50 ATPASE, PUTATIVE-RELATED"/>
    <property type="match status" value="1"/>
</dbReference>
<keyword evidence="2" id="KW-0812">Transmembrane</keyword>
<dbReference type="RefSeq" id="WP_166339934.1">
    <property type="nucleotide sequence ID" value="NZ_CP072829.1"/>
</dbReference>
<feature type="coiled-coil region" evidence="1">
    <location>
        <begin position="441"/>
        <end position="499"/>
    </location>
</feature>
<evidence type="ECO:0000313" key="4">
    <source>
        <dbReference type="EMBL" id="NHM14607.1"/>
    </source>
</evidence>
<protein>
    <submittedName>
        <fullName evidence="5">AAA family ATPase</fullName>
    </submittedName>
</protein>
<reference evidence="5" key="2">
    <citation type="submission" date="2021-04" db="EMBL/GenBank/DDBJ databases">
        <title>Novel species in family Eggerthellaceae.</title>
        <authorList>
            <person name="Zhang G."/>
        </authorList>
    </citation>
    <scope>NUCLEOTIDE SEQUENCE</scope>
    <source>
        <strain evidence="5">Zg-886</strain>
    </source>
</reference>
<evidence type="ECO:0000256" key="2">
    <source>
        <dbReference type="SAM" id="Phobius"/>
    </source>
</evidence>
<dbReference type="EMBL" id="WPCR01000009">
    <property type="protein sequence ID" value="NHM14607.1"/>
    <property type="molecule type" value="Genomic_DNA"/>
</dbReference>
<dbReference type="AlphaFoldDB" id="A0A9E6SUC3"/>
<dbReference type="Proteomes" id="UP000671910">
    <property type="component" value="Chromosome"/>
</dbReference>
<gene>
    <name evidence="4" type="ORF">GMI68_07505</name>
    <name evidence="5" type="ORF">J7S26_08445</name>
</gene>
<evidence type="ECO:0000313" key="5">
    <source>
        <dbReference type="EMBL" id="QTU84353.1"/>
    </source>
</evidence>
<dbReference type="InterPro" id="IPR027417">
    <property type="entry name" value="P-loop_NTPase"/>
</dbReference>
<feature type="coiled-coil region" evidence="1">
    <location>
        <begin position="166"/>
        <end position="255"/>
    </location>
</feature>
<dbReference type="Proteomes" id="UP000636394">
    <property type="component" value="Unassembled WGS sequence"/>
</dbReference>
<proteinExistence type="predicted"/>
<reference evidence="4 6" key="1">
    <citation type="submission" date="2019-11" db="EMBL/GenBank/DDBJ databases">
        <title>Eggerthellaceae novel genus isolated from the rectal contents of marmort.</title>
        <authorList>
            <person name="Zhang G."/>
        </authorList>
    </citation>
    <scope>NUCLEOTIDE SEQUENCE [LARGE SCALE GENOMIC DNA]</scope>
    <source>
        <strain evidence="6">zg-886</strain>
        <strain evidence="4">Zg-886</strain>
    </source>
</reference>
<dbReference type="Gene3D" id="3.40.50.300">
    <property type="entry name" value="P-loop containing nucleotide triphosphate hydrolases"/>
    <property type="match status" value="2"/>
</dbReference>
<accession>A0A9E6SUC3</accession>
<feature type="transmembrane region" description="Helical" evidence="2">
    <location>
        <begin position="339"/>
        <end position="358"/>
    </location>
</feature>
<name>A0A9E6SUC3_9ACTN</name>
<keyword evidence="6" id="KW-1185">Reference proteome</keyword>
<keyword evidence="1" id="KW-0175">Coiled coil</keyword>
<dbReference type="InterPro" id="IPR038734">
    <property type="entry name" value="YhaN_AAA"/>
</dbReference>
<dbReference type="KEGG" id="ebz:J7S26_08445"/>
<feature type="transmembrane region" description="Helical" evidence="2">
    <location>
        <begin position="370"/>
        <end position="391"/>
    </location>
</feature>
<dbReference type="EMBL" id="CP072829">
    <property type="protein sequence ID" value="QTU84353.1"/>
    <property type="molecule type" value="Genomic_DNA"/>
</dbReference>
<sequence length="725" mass="80097">MSRRYLSFIKMDRFGAFNERVIGPFGPGLNVVYGKNEAGKTTTASFVGGVLFGWEEARGNRNTYKPEGAERSGTLVFSDRDRPDDDVRLSRVRNADGLQGDATLVQDVDKNTYQTMFSLTSDELRSLRKSSEVTAKLLTAGSGTGSSPAAALQEIQQRLASYTSKAAGASHSFENLRARKEQLREQIHVAAAEAERFKNDEAELAELAPQRSSLLERIEALNGLIEQLSATVSQLEKLEAEKVSLDEKIARLRRDEGEVRTSLSRAGSRVPAHLSTEAQERSTLDAIEALAAEEVKLAHSEDLARENYVTSKAVYEALLETTDDRQSIADARHKRRTQLVLSIGVPLVSLVAGIMLFVHGRSINSLSFTALGVGLAFAALMLAGAALIMLFRPDKVEEEREQRKQDALWVMVQDKKKYEGCQNATRSFEQRKNDLLAEVGLDQAQGSLRRARMLIEEAREARSDRDATKLRQQALMSRRHALQERRDAAEEQRRALCERAGLDGEATAAEVEALMSGRIRQRKSLLEASERVNSRHGELQAELAAARSLTKLDALKLEYEQVATRIERSSRDYARLLLARSMLEGAIGAWESVSQPEVYREASRLLSLMTKGRWTKIDMGPDGKLEVTARDLAVTGPERLSLATCQQVYLALRIALLMTATNVGRSIPVLADDILVNFDAPRRAGAAAALAELSQVRQVIVFTCHKEVVRALRNAAADLTEVPLG</sequence>
<evidence type="ECO:0000259" key="3">
    <source>
        <dbReference type="Pfam" id="PF13514"/>
    </source>
</evidence>
<dbReference type="SUPFAM" id="SSF52540">
    <property type="entry name" value="P-loop containing nucleoside triphosphate hydrolases"/>
    <property type="match status" value="2"/>
</dbReference>
<keyword evidence="2" id="KW-1133">Transmembrane helix</keyword>
<organism evidence="5 7">
    <name type="scientific">Xiamenia xianingshaonis</name>
    <dbReference type="NCBI Taxonomy" id="2682776"/>
    <lineage>
        <taxon>Bacteria</taxon>
        <taxon>Bacillati</taxon>
        <taxon>Actinomycetota</taxon>
        <taxon>Coriobacteriia</taxon>
        <taxon>Eggerthellales</taxon>
        <taxon>Eggerthellaceae</taxon>
        <taxon>Xiamenia</taxon>
    </lineage>
</organism>
<feature type="domain" description="YhaN AAA" evidence="3">
    <location>
        <begin position="9"/>
        <end position="194"/>
    </location>
</feature>
<keyword evidence="2" id="KW-0472">Membrane</keyword>
<evidence type="ECO:0000313" key="6">
    <source>
        <dbReference type="Proteomes" id="UP000636394"/>
    </source>
</evidence>
<evidence type="ECO:0000256" key="1">
    <source>
        <dbReference type="SAM" id="Coils"/>
    </source>
</evidence>
<evidence type="ECO:0000313" key="7">
    <source>
        <dbReference type="Proteomes" id="UP000671910"/>
    </source>
</evidence>